<dbReference type="PANTHER" id="PTHR34385:SF1">
    <property type="entry name" value="PEPTIDOGLYCAN L-ALANYL-D-GLUTAMATE ENDOPEPTIDASE CWLK"/>
    <property type="match status" value="1"/>
</dbReference>
<evidence type="ECO:0000259" key="1">
    <source>
        <dbReference type="Pfam" id="PF01471"/>
    </source>
</evidence>
<proteinExistence type="predicted"/>
<dbReference type="SUPFAM" id="SSF55166">
    <property type="entry name" value="Hedgehog/DD-peptidase"/>
    <property type="match status" value="1"/>
</dbReference>
<dbReference type="RefSeq" id="WP_212695193.1">
    <property type="nucleotide sequence ID" value="NZ_CP058649.1"/>
</dbReference>
<dbReference type="InterPro" id="IPR002477">
    <property type="entry name" value="Peptidoglycan-bd-like"/>
</dbReference>
<dbReference type="InterPro" id="IPR036365">
    <property type="entry name" value="PGBD-like_sf"/>
</dbReference>
<organism evidence="4 5">
    <name type="scientific">Vallitalea pronyensis</name>
    <dbReference type="NCBI Taxonomy" id="1348613"/>
    <lineage>
        <taxon>Bacteria</taxon>
        <taxon>Bacillati</taxon>
        <taxon>Bacillota</taxon>
        <taxon>Clostridia</taxon>
        <taxon>Lachnospirales</taxon>
        <taxon>Vallitaleaceae</taxon>
        <taxon>Vallitalea</taxon>
    </lineage>
</organism>
<gene>
    <name evidence="3" type="ORF">HZI73_20310</name>
    <name evidence="4" type="ORF">HZI73_20325</name>
</gene>
<feature type="domain" description="Peptidoglycan binding-like" evidence="1">
    <location>
        <begin position="71"/>
        <end position="125"/>
    </location>
</feature>
<dbReference type="PANTHER" id="PTHR34385">
    <property type="entry name" value="D-ALANYL-D-ALANINE CARBOXYPEPTIDASE"/>
    <property type="match status" value="1"/>
</dbReference>
<evidence type="ECO:0000313" key="3">
    <source>
        <dbReference type="EMBL" id="QUI24500.1"/>
    </source>
</evidence>
<dbReference type="Gene3D" id="1.10.101.10">
    <property type="entry name" value="PGBD-like superfamily/PGBD"/>
    <property type="match status" value="2"/>
</dbReference>
<dbReference type="InterPro" id="IPR039561">
    <property type="entry name" value="Peptidase_M15C"/>
</dbReference>
<dbReference type="Pfam" id="PF01471">
    <property type="entry name" value="PG_binding_1"/>
    <property type="match status" value="2"/>
</dbReference>
<protein>
    <submittedName>
        <fullName evidence="4">Peptidoglycan-binding protein</fullName>
    </submittedName>
</protein>
<dbReference type="EMBL" id="CP058649">
    <property type="protein sequence ID" value="QUI24500.1"/>
    <property type="molecule type" value="Genomic_DNA"/>
</dbReference>
<dbReference type="CDD" id="cd14845">
    <property type="entry name" value="L-Ala-D-Glu_peptidase_like"/>
    <property type="match status" value="1"/>
</dbReference>
<name>A0A8J8MNL5_9FIRM</name>
<dbReference type="EMBL" id="CP058649">
    <property type="protein sequence ID" value="QUI24503.1"/>
    <property type="molecule type" value="Genomic_DNA"/>
</dbReference>
<feature type="domain" description="Peptidoglycan binding-like" evidence="1">
    <location>
        <begin position="14"/>
        <end position="69"/>
    </location>
</feature>
<evidence type="ECO:0000313" key="5">
    <source>
        <dbReference type="Proteomes" id="UP000683246"/>
    </source>
</evidence>
<dbReference type="Gene3D" id="3.30.1380.10">
    <property type="match status" value="1"/>
</dbReference>
<reference evidence="4" key="1">
    <citation type="submission" date="2020-07" db="EMBL/GenBank/DDBJ databases">
        <title>Vallitalea pronyensis genome.</title>
        <authorList>
            <person name="Postec A."/>
        </authorList>
    </citation>
    <scope>NUCLEOTIDE SEQUENCE</scope>
    <source>
        <strain evidence="4">FatNI3</strain>
    </source>
</reference>
<dbReference type="SUPFAM" id="SSF47090">
    <property type="entry name" value="PGBD-like"/>
    <property type="match status" value="2"/>
</dbReference>
<dbReference type="Proteomes" id="UP000683246">
    <property type="component" value="Chromosome"/>
</dbReference>
<dbReference type="GO" id="GO:0008233">
    <property type="term" value="F:peptidase activity"/>
    <property type="evidence" value="ECO:0007669"/>
    <property type="project" value="InterPro"/>
</dbReference>
<dbReference type="KEGG" id="vpy:HZI73_20325"/>
<dbReference type="Pfam" id="PF13539">
    <property type="entry name" value="Peptidase_M15_4"/>
    <property type="match status" value="1"/>
</dbReference>
<dbReference type="AlphaFoldDB" id="A0A8J8MNL5"/>
<feature type="domain" description="Peptidase M15C" evidence="2">
    <location>
        <begin position="197"/>
        <end position="255"/>
    </location>
</feature>
<keyword evidence="5" id="KW-1185">Reference proteome</keyword>
<dbReference type="InterPro" id="IPR009045">
    <property type="entry name" value="Zn_M74/Hedgehog-like"/>
</dbReference>
<dbReference type="InterPro" id="IPR052179">
    <property type="entry name" value="DD-CPase-like"/>
</dbReference>
<accession>A0A8J8MNL5</accession>
<dbReference type="KEGG" id="vpy:HZI73_20310"/>
<dbReference type="InterPro" id="IPR036366">
    <property type="entry name" value="PGBDSf"/>
</dbReference>
<evidence type="ECO:0000259" key="2">
    <source>
        <dbReference type="Pfam" id="PF13539"/>
    </source>
</evidence>
<evidence type="ECO:0000313" key="4">
    <source>
        <dbReference type="EMBL" id="QUI24503.1"/>
    </source>
</evidence>
<sequence>MARVLLLKNPPMYGSDVIDLQRILNGLNYNAGEEDGYFGTTTEKAVKSFQGDYGLVVDGEVGTYTWSKLKSEVKAIQSQLNKVGFNCGTPDGYFGTGTKRAVKNFQTSKGLTSNGIVDYITRQKLFESQTAPLENYYESRNETEINTLYNSTIKSAARSVVADALEQGIDILITCGFRSLEEQKKLYEDPNVYAAAPGKSYHNYGLAIDFVPVDENGNCLWSDLSAFNKVGSIGKNNGFEWGGDWVKKDRPHLQMPFGLTITQLLNGQRP</sequence>